<proteinExistence type="predicted"/>
<dbReference type="AlphaFoldDB" id="A0AAV4LTI6"/>
<name>A0AAV4LTI6_BABCB</name>
<evidence type="ECO:0000313" key="2">
    <source>
        <dbReference type="Proteomes" id="UP001497744"/>
    </source>
</evidence>
<accession>A0AAV4LTI6</accession>
<gene>
    <name evidence="1" type="ORF">BcabD6B2_29130</name>
</gene>
<keyword evidence="2" id="KW-1185">Reference proteome</keyword>
<dbReference type="GeneID" id="94194959"/>
<evidence type="ECO:0000313" key="1">
    <source>
        <dbReference type="EMBL" id="GIX63478.1"/>
    </source>
</evidence>
<sequence length="291" mass="32811">MTTTARPRRTLIVRRVARLKLSEEVGRSVLAEGVTELGKGACAARINCVDILLKPPLTTNGIVPHVNGQSNHLLPNVVDQGFKLGLQFLNLIFKAFCSLNFLIIRNLPQHAIKIVLNVGGKSTQRGVITLNRTDIFHRIHDLLNVTTGINPTQLRRNSPKRLLKPVLTLANTPVERRNDRIQIGLEIWNTPQRPKKPRQEPEHPVPQPLQKIVRDRNAIGAYETIIRHGLESDELRQPVCQSIYKGFDIVTILILIKPLTQLLDHIGILSIRTWTGRVTNCTSQQLFNRIS</sequence>
<dbReference type="EMBL" id="BPLF01000002">
    <property type="protein sequence ID" value="GIX63478.1"/>
    <property type="molecule type" value="Genomic_DNA"/>
</dbReference>
<dbReference type="Proteomes" id="UP001497744">
    <property type="component" value="Unassembled WGS sequence"/>
</dbReference>
<protein>
    <submittedName>
        <fullName evidence="1">Cytoskeleton-associated protein 5-like isoform X1</fullName>
    </submittedName>
</protein>
<organism evidence="1 2">
    <name type="scientific">Babesia caballi</name>
    <dbReference type="NCBI Taxonomy" id="5871"/>
    <lineage>
        <taxon>Eukaryota</taxon>
        <taxon>Sar</taxon>
        <taxon>Alveolata</taxon>
        <taxon>Apicomplexa</taxon>
        <taxon>Aconoidasida</taxon>
        <taxon>Piroplasmida</taxon>
        <taxon>Babesiidae</taxon>
        <taxon>Babesia</taxon>
    </lineage>
</organism>
<comment type="caution">
    <text evidence="1">The sequence shown here is derived from an EMBL/GenBank/DDBJ whole genome shotgun (WGS) entry which is preliminary data.</text>
</comment>
<dbReference type="RefSeq" id="XP_067715547.1">
    <property type="nucleotide sequence ID" value="XM_067859446.1"/>
</dbReference>
<reference evidence="1 2" key="1">
    <citation type="submission" date="2021-06" db="EMBL/GenBank/DDBJ databases">
        <title>Genome sequence of Babesia caballi.</title>
        <authorList>
            <person name="Yamagishi J."/>
            <person name="Kidaka T."/>
            <person name="Ochi A."/>
        </authorList>
    </citation>
    <scope>NUCLEOTIDE SEQUENCE [LARGE SCALE GENOMIC DNA]</scope>
    <source>
        <strain evidence="1">USDA-D6B2</strain>
    </source>
</reference>